<feature type="transmembrane region" description="Helical" evidence="2">
    <location>
        <begin position="28"/>
        <end position="47"/>
    </location>
</feature>
<feature type="region of interest" description="Disordered" evidence="1">
    <location>
        <begin position="1"/>
        <end position="23"/>
    </location>
</feature>
<sequence>MNLVQEAMTSEKENSAEKRKPKDGRKRIVTTLFTWILLNAIWTGALAGESLNEVMDHDSRFIGNYYLDVPDMLKLNHTVPTFVECDYKARNNTEPQLVRLIHQSPNGDTETLWEGTTDVDECPSMMLELVPGGHNFITQVIEIDGVRNQTPSKLVSSELYLSMKIYEPIHTEGYIVANVLGLCLFVGERGVRAMLKRRNASNVRDMPLHKLRQKEEWESIVESMSGGDTADVEDLIKFTSTEDSSAEKRRQKMRHDFAAQAATTDDDVEEFTDDSKVKDDDELGEGTTEGLEGEVKPDPSLRTVRDIWERIEDDDN</sequence>
<keyword evidence="2" id="KW-0812">Transmembrane</keyword>
<feature type="region of interest" description="Disordered" evidence="1">
    <location>
        <begin position="241"/>
        <end position="301"/>
    </location>
</feature>
<organism evidence="3">
    <name type="scientific">uncultured marine group II/III euryarchaeote KM3_182_B06</name>
    <dbReference type="NCBI Taxonomy" id="1457946"/>
    <lineage>
        <taxon>Archaea</taxon>
        <taxon>Methanobacteriati</taxon>
        <taxon>Methanobacteriota</taxon>
        <taxon>environmental samples</taxon>
    </lineage>
</organism>
<evidence type="ECO:0000256" key="1">
    <source>
        <dbReference type="SAM" id="MobiDB-lite"/>
    </source>
</evidence>
<keyword evidence="2" id="KW-0472">Membrane</keyword>
<dbReference type="AlphaFoldDB" id="A0A075GSY9"/>
<protein>
    <submittedName>
        <fullName evidence="3">Uncharacterized protein</fullName>
    </submittedName>
</protein>
<reference evidence="3" key="1">
    <citation type="journal article" date="2014" name="Genome Biol. Evol.">
        <title>Pangenome evidence for extensive interdomain horizontal transfer affecting lineage core and shell genes in uncultured planktonic thaumarchaeota and euryarchaeota.</title>
        <authorList>
            <person name="Deschamps P."/>
            <person name="Zivanovic Y."/>
            <person name="Moreira D."/>
            <person name="Rodriguez-Valera F."/>
            <person name="Lopez-Garcia P."/>
        </authorList>
    </citation>
    <scope>NUCLEOTIDE SEQUENCE</scope>
</reference>
<evidence type="ECO:0000256" key="2">
    <source>
        <dbReference type="SAM" id="Phobius"/>
    </source>
</evidence>
<dbReference type="EMBL" id="KF900737">
    <property type="protein sequence ID" value="AIF05372.1"/>
    <property type="molecule type" value="Genomic_DNA"/>
</dbReference>
<keyword evidence="2" id="KW-1133">Transmembrane helix</keyword>
<feature type="compositionally biased region" description="Basic and acidic residues" evidence="1">
    <location>
        <begin position="9"/>
        <end position="20"/>
    </location>
</feature>
<evidence type="ECO:0000313" key="3">
    <source>
        <dbReference type="EMBL" id="AIF05372.1"/>
    </source>
</evidence>
<name>A0A075GSY9_9EURY</name>
<accession>A0A075GSY9</accession>
<proteinExistence type="predicted"/>